<keyword evidence="2" id="KW-1133">Transmembrane helix</keyword>
<keyword evidence="2" id="KW-0812">Transmembrane</keyword>
<keyword evidence="2" id="KW-0472">Membrane</keyword>
<feature type="chain" id="PRO_5017004533" evidence="3">
    <location>
        <begin position="22"/>
        <end position="494"/>
    </location>
</feature>
<evidence type="ECO:0000313" key="5">
    <source>
        <dbReference type="Proteomes" id="UP000256970"/>
    </source>
</evidence>
<feature type="transmembrane region" description="Helical" evidence="2">
    <location>
        <begin position="350"/>
        <end position="373"/>
    </location>
</feature>
<evidence type="ECO:0000256" key="3">
    <source>
        <dbReference type="SAM" id="SignalP"/>
    </source>
</evidence>
<reference evidence="4 5" key="1">
    <citation type="submission" date="2016-10" db="EMBL/GenBank/DDBJ databases">
        <authorList>
            <person name="Cai Z."/>
        </authorList>
    </citation>
    <scope>NUCLEOTIDE SEQUENCE [LARGE SCALE GENOMIC DNA]</scope>
</reference>
<dbReference type="AlphaFoldDB" id="A0A383WCZ0"/>
<accession>A0A383WCZ0</accession>
<evidence type="ECO:0000256" key="2">
    <source>
        <dbReference type="SAM" id="Phobius"/>
    </source>
</evidence>
<sequence length="494" mass="49470">MAGRTACLLMLLLAAAAAAQGAQLDSQATDVSSTTTAATQEVQLSTAGASQTLLAQAAAASTGAASTTPVDHSLCSAPATGSAEQQHDCGVPVPPVPVHIAPPYADSADAGDRAVETAELLELAGVTDAVAQQLSRKGSLSSQLRKLMGIKSSSSSSSSSPRGSMHRKLLIYSGPQATHGFVLSYTLSLQLDASSGNSNATLLSNPNTNPELYTSASNPTVVAFKGAVETAVARLMPLNGASVMPPVVDKVQPGSPVVMTLTMWLNMDAALYFAAENTGLPPDELLATVEAAMTGVQALKMEMDATSVTSNFAVASITVQSGGNNKDSIAGAEAFMARGMPTRGGGLSNFPLVALVAVIVIPVAVGVAVGLRVRSVMRTRRRAEAAAAAASPMTVPAINIGPVQMGPAATAAPVMGTPYIGSYSYSAAGQSDKRAASPPGVVSPFAAYAAAPAVGTAAGPGHGVQYGAHMAAHGSAGYPAVPGPYGVATGNKPY</sequence>
<evidence type="ECO:0000313" key="4">
    <source>
        <dbReference type="EMBL" id="SZX75062.1"/>
    </source>
</evidence>
<dbReference type="Proteomes" id="UP000256970">
    <property type="component" value="Unassembled WGS sequence"/>
</dbReference>
<organism evidence="4 5">
    <name type="scientific">Tetradesmus obliquus</name>
    <name type="common">Green alga</name>
    <name type="synonym">Acutodesmus obliquus</name>
    <dbReference type="NCBI Taxonomy" id="3088"/>
    <lineage>
        <taxon>Eukaryota</taxon>
        <taxon>Viridiplantae</taxon>
        <taxon>Chlorophyta</taxon>
        <taxon>core chlorophytes</taxon>
        <taxon>Chlorophyceae</taxon>
        <taxon>CS clade</taxon>
        <taxon>Sphaeropleales</taxon>
        <taxon>Scenedesmaceae</taxon>
        <taxon>Tetradesmus</taxon>
    </lineage>
</organism>
<keyword evidence="3" id="KW-0732">Signal</keyword>
<protein>
    <submittedName>
        <fullName evidence="4">Uncharacterized protein</fullName>
    </submittedName>
</protein>
<evidence type="ECO:0000256" key="1">
    <source>
        <dbReference type="SAM" id="MobiDB-lite"/>
    </source>
</evidence>
<feature type="region of interest" description="Disordered" evidence="1">
    <location>
        <begin position="67"/>
        <end position="88"/>
    </location>
</feature>
<feature type="signal peptide" evidence="3">
    <location>
        <begin position="1"/>
        <end position="21"/>
    </location>
</feature>
<proteinExistence type="predicted"/>
<gene>
    <name evidence="4" type="ORF">BQ4739_LOCUS15372</name>
</gene>
<name>A0A383WCZ0_TETOB</name>
<keyword evidence="5" id="KW-1185">Reference proteome</keyword>
<dbReference type="EMBL" id="FNXT01001224">
    <property type="protein sequence ID" value="SZX75062.1"/>
    <property type="molecule type" value="Genomic_DNA"/>
</dbReference>